<reference evidence="4" key="1">
    <citation type="journal article" date="2019" name="Int. J. Syst. Evol. Microbiol.">
        <title>The Global Catalogue of Microorganisms (GCM) 10K type strain sequencing project: providing services to taxonomists for standard genome sequencing and annotation.</title>
        <authorList>
            <consortium name="The Broad Institute Genomics Platform"/>
            <consortium name="The Broad Institute Genome Sequencing Center for Infectious Disease"/>
            <person name="Wu L."/>
            <person name="Ma J."/>
        </authorList>
    </citation>
    <scope>NUCLEOTIDE SEQUENCE [LARGE SCALE GENOMIC DNA]</scope>
    <source>
        <strain evidence="4">CCM 7403</strain>
    </source>
</reference>
<keyword evidence="4" id="KW-1185">Reference proteome</keyword>
<feature type="transmembrane region" description="Helical" evidence="1">
    <location>
        <begin position="38"/>
        <end position="60"/>
    </location>
</feature>
<organism evidence="3 4">
    <name type="scientific">Nocardioides daphniae</name>
    <dbReference type="NCBI Taxonomy" id="402297"/>
    <lineage>
        <taxon>Bacteria</taxon>
        <taxon>Bacillati</taxon>
        <taxon>Actinomycetota</taxon>
        <taxon>Actinomycetes</taxon>
        <taxon>Propionibacteriales</taxon>
        <taxon>Nocardioidaceae</taxon>
        <taxon>Nocardioides</taxon>
    </lineage>
</organism>
<feature type="signal peptide" evidence="2">
    <location>
        <begin position="1"/>
        <end position="22"/>
    </location>
</feature>
<sequence>MRLAVTAILGALALFMAGAVRAGLDQSVDPELVLGSSYALGGAGLMALLAVGVALGIGLARD</sequence>
<comment type="caution">
    <text evidence="3">The sequence shown here is derived from an EMBL/GenBank/DDBJ whole genome shotgun (WGS) entry which is preliminary data.</text>
</comment>
<keyword evidence="1" id="KW-1133">Transmembrane helix</keyword>
<accession>A0ABQ1Q5U1</accession>
<evidence type="ECO:0000256" key="2">
    <source>
        <dbReference type="SAM" id="SignalP"/>
    </source>
</evidence>
<name>A0ABQ1Q5U1_9ACTN</name>
<dbReference type="EMBL" id="BMCK01000001">
    <property type="protein sequence ID" value="GGD13411.1"/>
    <property type="molecule type" value="Genomic_DNA"/>
</dbReference>
<keyword evidence="2" id="KW-0732">Signal</keyword>
<feature type="chain" id="PRO_5045946950" evidence="2">
    <location>
        <begin position="23"/>
        <end position="62"/>
    </location>
</feature>
<gene>
    <name evidence="3" type="ORF">GCM10007231_10570</name>
</gene>
<keyword evidence="1" id="KW-0472">Membrane</keyword>
<evidence type="ECO:0000256" key="1">
    <source>
        <dbReference type="SAM" id="Phobius"/>
    </source>
</evidence>
<protein>
    <submittedName>
        <fullName evidence="3">Uncharacterized protein</fullName>
    </submittedName>
</protein>
<proteinExistence type="predicted"/>
<keyword evidence="1" id="KW-0812">Transmembrane</keyword>
<evidence type="ECO:0000313" key="4">
    <source>
        <dbReference type="Proteomes" id="UP000630594"/>
    </source>
</evidence>
<evidence type="ECO:0000313" key="3">
    <source>
        <dbReference type="EMBL" id="GGD13411.1"/>
    </source>
</evidence>
<dbReference type="Proteomes" id="UP000630594">
    <property type="component" value="Unassembled WGS sequence"/>
</dbReference>